<dbReference type="Proteomes" id="UP000198221">
    <property type="component" value="Chromosome I"/>
</dbReference>
<dbReference type="RefSeq" id="WP_231929671.1">
    <property type="nucleotide sequence ID" value="NZ_LT607754.1"/>
</dbReference>
<reference evidence="2" key="1">
    <citation type="submission" date="2016-06" db="EMBL/GenBank/DDBJ databases">
        <authorList>
            <person name="Varghese N."/>
            <person name="Submissions Spin"/>
        </authorList>
    </citation>
    <scope>NUCLEOTIDE SEQUENCE [LARGE SCALE GENOMIC DNA]</scope>
    <source>
        <strain evidence="2">DSM 43819</strain>
    </source>
</reference>
<gene>
    <name evidence="1" type="ORF">GA0070613_0996</name>
</gene>
<proteinExistence type="predicted"/>
<evidence type="ECO:0000313" key="1">
    <source>
        <dbReference type="EMBL" id="SCG42534.1"/>
    </source>
</evidence>
<organism evidence="1 2">
    <name type="scientific">Micromonospora inositola</name>
    <dbReference type="NCBI Taxonomy" id="47865"/>
    <lineage>
        <taxon>Bacteria</taxon>
        <taxon>Bacillati</taxon>
        <taxon>Actinomycetota</taxon>
        <taxon>Actinomycetes</taxon>
        <taxon>Micromonosporales</taxon>
        <taxon>Micromonosporaceae</taxon>
        <taxon>Micromonospora</taxon>
    </lineage>
</organism>
<dbReference type="AlphaFoldDB" id="A0A1C5H950"/>
<name>A0A1C5H950_9ACTN</name>
<keyword evidence="2" id="KW-1185">Reference proteome</keyword>
<protein>
    <submittedName>
        <fullName evidence="1">Uncharacterized protein</fullName>
    </submittedName>
</protein>
<sequence length="48" mass="5285">MNADERGTVSRRLANAAESAVEDRVAKAGETLTLTEPFRWQIDPAALR</sequence>
<accession>A0A1C5H950</accession>
<dbReference type="EMBL" id="LT607754">
    <property type="protein sequence ID" value="SCG42534.1"/>
    <property type="molecule type" value="Genomic_DNA"/>
</dbReference>
<evidence type="ECO:0000313" key="2">
    <source>
        <dbReference type="Proteomes" id="UP000198221"/>
    </source>
</evidence>